<protein>
    <recommendedName>
        <fullName evidence="4">DUF1585 domain-containing protein</fullName>
    </recommendedName>
</protein>
<feature type="chain" id="PRO_5035235525" description="DUF1585 domain-containing protein" evidence="1">
    <location>
        <begin position="22"/>
        <end position="550"/>
    </location>
</feature>
<evidence type="ECO:0000256" key="1">
    <source>
        <dbReference type="SAM" id="SignalP"/>
    </source>
</evidence>
<evidence type="ECO:0008006" key="4">
    <source>
        <dbReference type="Google" id="ProtNLM"/>
    </source>
</evidence>
<dbReference type="Proteomes" id="UP000609121">
    <property type="component" value="Unassembled WGS sequence"/>
</dbReference>
<reference evidence="2" key="1">
    <citation type="submission" date="2020-09" db="EMBL/GenBank/DDBJ databases">
        <title>A novel bacterium of genus Mangrovicoccus, isolated from South China Sea.</title>
        <authorList>
            <person name="Huang H."/>
            <person name="Mo K."/>
            <person name="Hu Y."/>
        </authorList>
    </citation>
    <scope>NUCLEOTIDE SEQUENCE</scope>
    <source>
        <strain evidence="2">HB182678</strain>
    </source>
</reference>
<keyword evidence="1" id="KW-0732">Signal</keyword>
<evidence type="ECO:0000313" key="3">
    <source>
        <dbReference type="Proteomes" id="UP000609121"/>
    </source>
</evidence>
<proteinExistence type="predicted"/>
<keyword evidence="3" id="KW-1185">Reference proteome</keyword>
<sequence>MGFAVTALRLLLLMAALGSGAGLPAAARAASYCADLVEIREEGDAPVLSVRFSSLFDLFRREDSSEPSRISDSKYWFTTRFGQFDGLTCGRFGHEMQEYYPIGIVVKPLRQLDLPNYHRGTPVLVETEYGHRKVLPLEDMAPIAVNTTYLLPDSAAKAWMCNHEDSCRGNLVAPVADGIEMPCPSAECRYDISAFGGYASVGSQNDGARQPLEEYRRLMRDPMAPPVRFADDAAREEAMRTVCAPFQVTAWKGGGTRHQPRRVWLSLCSEMTPSDGGPAALSVFKIVDTAWAEARFGDGLWGSFHRRFGESSREFDKAQIDAARIADGLRDIIQLRLGSEKPCGQVIEETNSLTLGGGAGFDLGAVLPVEALTLSVDAARERNEKYRTTIPADVFLAYSTYFVHPIPLEDEQERLWVFDIISRVQCSEAGIPQTPASITLFYHSLTDGYEILDAGETLSRRYFSRNGNLSYQPADVVALMRTGRFWRVPDHIGYFTWRDALREVVSKDMPQIKQLLEYYPPQERPQMRDFFVHLLLAAAFDYDADFRPNG</sequence>
<dbReference type="AlphaFoldDB" id="A0A8J6Z4Z1"/>
<accession>A0A8J6Z4Z1</accession>
<gene>
    <name evidence="2" type="ORF">ICN82_06040</name>
</gene>
<comment type="caution">
    <text evidence="2">The sequence shown here is derived from an EMBL/GenBank/DDBJ whole genome shotgun (WGS) entry which is preliminary data.</text>
</comment>
<feature type="signal peptide" evidence="1">
    <location>
        <begin position="1"/>
        <end position="21"/>
    </location>
</feature>
<name>A0A8J6Z4Z1_9RHOB</name>
<organism evidence="2 3">
    <name type="scientific">Mangrovicoccus algicola</name>
    <dbReference type="NCBI Taxonomy" id="2771008"/>
    <lineage>
        <taxon>Bacteria</taxon>
        <taxon>Pseudomonadati</taxon>
        <taxon>Pseudomonadota</taxon>
        <taxon>Alphaproteobacteria</taxon>
        <taxon>Rhodobacterales</taxon>
        <taxon>Paracoccaceae</taxon>
        <taxon>Mangrovicoccus</taxon>
    </lineage>
</organism>
<evidence type="ECO:0000313" key="2">
    <source>
        <dbReference type="EMBL" id="MBE3637764.1"/>
    </source>
</evidence>
<dbReference type="EMBL" id="JACVXA010000012">
    <property type="protein sequence ID" value="MBE3637764.1"/>
    <property type="molecule type" value="Genomic_DNA"/>
</dbReference>
<dbReference type="RefSeq" id="WP_193180753.1">
    <property type="nucleotide sequence ID" value="NZ_JACVXA010000012.1"/>
</dbReference>